<evidence type="ECO:0000313" key="1">
    <source>
        <dbReference type="EMBL" id="KAH0567080.1"/>
    </source>
</evidence>
<dbReference type="AlphaFoldDB" id="A0AAV7J2N4"/>
<protein>
    <submittedName>
        <fullName evidence="1">Uncharacterized protein</fullName>
    </submittedName>
</protein>
<accession>A0AAV7J2N4</accession>
<dbReference type="Proteomes" id="UP000826195">
    <property type="component" value="Unassembled WGS sequence"/>
</dbReference>
<proteinExistence type="predicted"/>
<keyword evidence="2" id="KW-1185">Reference proteome</keyword>
<sequence length="94" mass="10426">MGIDRMGLDIKSKAWKVLTQKLTRLYDQTTLRRLGLWSLDLLSPFAVAELPSVVVRHSSVRVISFAAHLAYTRDPITVSIKSRVSITSAEQAGS</sequence>
<reference evidence="1 2" key="1">
    <citation type="journal article" date="2021" name="J. Hered.">
        <title>A chromosome-level genome assembly of the parasitoid wasp, Cotesia glomerata (Hymenoptera: Braconidae).</title>
        <authorList>
            <person name="Pinto B.J."/>
            <person name="Weis J.J."/>
            <person name="Gamble T."/>
            <person name="Ode P.J."/>
            <person name="Paul R."/>
            <person name="Zaspel J.M."/>
        </authorList>
    </citation>
    <scope>NUCLEOTIDE SEQUENCE [LARGE SCALE GENOMIC DNA]</scope>
    <source>
        <strain evidence="1">CgM1</strain>
    </source>
</reference>
<gene>
    <name evidence="1" type="ORF">KQX54_006508</name>
</gene>
<evidence type="ECO:0000313" key="2">
    <source>
        <dbReference type="Proteomes" id="UP000826195"/>
    </source>
</evidence>
<organism evidence="1 2">
    <name type="scientific">Cotesia glomerata</name>
    <name type="common">Lepidopteran parasitic wasp</name>
    <name type="synonym">Apanteles glomeratus</name>
    <dbReference type="NCBI Taxonomy" id="32391"/>
    <lineage>
        <taxon>Eukaryota</taxon>
        <taxon>Metazoa</taxon>
        <taxon>Ecdysozoa</taxon>
        <taxon>Arthropoda</taxon>
        <taxon>Hexapoda</taxon>
        <taxon>Insecta</taxon>
        <taxon>Pterygota</taxon>
        <taxon>Neoptera</taxon>
        <taxon>Endopterygota</taxon>
        <taxon>Hymenoptera</taxon>
        <taxon>Apocrita</taxon>
        <taxon>Ichneumonoidea</taxon>
        <taxon>Braconidae</taxon>
        <taxon>Microgastrinae</taxon>
        <taxon>Cotesia</taxon>
    </lineage>
</organism>
<name>A0AAV7J2N4_COTGL</name>
<comment type="caution">
    <text evidence="1">The sequence shown here is derived from an EMBL/GenBank/DDBJ whole genome shotgun (WGS) entry which is preliminary data.</text>
</comment>
<dbReference type="EMBL" id="JAHXZJ010000001">
    <property type="protein sequence ID" value="KAH0567080.1"/>
    <property type="molecule type" value="Genomic_DNA"/>
</dbReference>